<gene>
    <name evidence="2" type="ORF">HK439_24805</name>
</gene>
<name>A0A926S8G5_9HYPH</name>
<dbReference type="CDD" id="cd06530">
    <property type="entry name" value="S26_SPase_I"/>
    <property type="match status" value="1"/>
</dbReference>
<reference evidence="2" key="1">
    <citation type="submission" date="2020-05" db="EMBL/GenBank/DDBJ databases">
        <title>Identification of trans-AT polyketide cluster in two marine bacteria, producers of a novel glutaramide-containing polyketide sesbanimide D and analogs.</title>
        <authorList>
            <person name="Kacar D."/>
            <person name="Rodriguez P."/>
            <person name="Canedo L."/>
            <person name="Gonzalez E."/>
            <person name="Galan B."/>
            <person name="De La Calle F."/>
            <person name="Garcia J.L."/>
        </authorList>
    </citation>
    <scope>NUCLEOTIDE SEQUENCE</scope>
    <source>
        <strain evidence="2">PHM038</strain>
    </source>
</reference>
<dbReference type="AlphaFoldDB" id="A0A926S8G5"/>
<accession>A0A926S8G5</accession>
<dbReference type="InterPro" id="IPR036286">
    <property type="entry name" value="LexA/Signal_pep-like_sf"/>
</dbReference>
<organism evidence="2 3">
    <name type="scientific">Roseibium aggregatum</name>
    <dbReference type="NCBI Taxonomy" id="187304"/>
    <lineage>
        <taxon>Bacteria</taxon>
        <taxon>Pseudomonadati</taxon>
        <taxon>Pseudomonadota</taxon>
        <taxon>Alphaproteobacteria</taxon>
        <taxon>Hyphomicrobiales</taxon>
        <taxon>Stappiaceae</taxon>
        <taxon>Roseibium</taxon>
    </lineage>
</organism>
<dbReference type="Proteomes" id="UP000598467">
    <property type="component" value="Unassembled WGS sequence"/>
</dbReference>
<dbReference type="GO" id="GO:0006465">
    <property type="term" value="P:signal peptide processing"/>
    <property type="evidence" value="ECO:0007669"/>
    <property type="project" value="InterPro"/>
</dbReference>
<proteinExistence type="predicted"/>
<dbReference type="InterPro" id="IPR019533">
    <property type="entry name" value="Peptidase_S26"/>
</dbReference>
<evidence type="ECO:0000313" key="2">
    <source>
        <dbReference type="EMBL" id="MBD1549490.1"/>
    </source>
</evidence>
<dbReference type="Pfam" id="PF10502">
    <property type="entry name" value="Peptidase_S26"/>
    <property type="match status" value="1"/>
</dbReference>
<comment type="caution">
    <text evidence="2">The sequence shown here is derived from an EMBL/GenBank/DDBJ whole genome shotgun (WGS) entry which is preliminary data.</text>
</comment>
<dbReference type="RefSeq" id="WP_190294180.1">
    <property type="nucleotide sequence ID" value="NZ_JABFCZ010000040.1"/>
</dbReference>
<dbReference type="Gene3D" id="2.10.109.10">
    <property type="entry name" value="Umud Fragment, subunit A"/>
    <property type="match status" value="1"/>
</dbReference>
<dbReference type="SUPFAM" id="SSF51306">
    <property type="entry name" value="LexA/Signal peptidase"/>
    <property type="match status" value="1"/>
</dbReference>
<protein>
    <submittedName>
        <fullName evidence="2">S26 family signal peptidase</fullName>
    </submittedName>
</protein>
<evidence type="ECO:0000259" key="1">
    <source>
        <dbReference type="Pfam" id="PF10502"/>
    </source>
</evidence>
<sequence>MKKPAILLLATTLFGGTLIGFSAFAKPKPWLVWNASASAPVGLYRVIPGIPERGYLALVMPPKPVAELAARRGYLPLRVPLIKRIAAVGGDDVCAFGGAIIVNGKVVARQRKADKKGRPLPQWDGCRELAQDEIFLLTNAPGSFDSRYFGPVPRQQIVGRLAPVWTK</sequence>
<dbReference type="EMBL" id="JABFCZ010000040">
    <property type="protein sequence ID" value="MBD1549490.1"/>
    <property type="molecule type" value="Genomic_DNA"/>
</dbReference>
<dbReference type="GO" id="GO:0004252">
    <property type="term" value="F:serine-type endopeptidase activity"/>
    <property type="evidence" value="ECO:0007669"/>
    <property type="project" value="InterPro"/>
</dbReference>
<feature type="domain" description="Peptidase S26" evidence="1">
    <location>
        <begin position="12"/>
        <end position="165"/>
    </location>
</feature>
<evidence type="ECO:0000313" key="3">
    <source>
        <dbReference type="Proteomes" id="UP000598467"/>
    </source>
</evidence>